<reference evidence="1" key="2">
    <citation type="journal article" date="2023" name="IMA Fungus">
        <title>Comparative genomic study of the Penicillium genus elucidates a diverse pangenome and 15 lateral gene transfer events.</title>
        <authorList>
            <person name="Petersen C."/>
            <person name="Sorensen T."/>
            <person name="Nielsen M.R."/>
            <person name="Sondergaard T.E."/>
            <person name="Sorensen J.L."/>
            <person name="Fitzpatrick D.A."/>
            <person name="Frisvad J.C."/>
            <person name="Nielsen K.L."/>
        </authorList>
    </citation>
    <scope>NUCLEOTIDE SEQUENCE</scope>
    <source>
        <strain evidence="1">IBT 34128</strain>
    </source>
</reference>
<proteinExistence type="predicted"/>
<protein>
    <submittedName>
        <fullName evidence="1">Uncharacterized protein</fullName>
    </submittedName>
</protein>
<keyword evidence="2" id="KW-1185">Reference proteome</keyword>
<evidence type="ECO:0000313" key="1">
    <source>
        <dbReference type="EMBL" id="KAJ5091680.1"/>
    </source>
</evidence>
<evidence type="ECO:0000313" key="2">
    <source>
        <dbReference type="Proteomes" id="UP001141434"/>
    </source>
</evidence>
<dbReference type="EMBL" id="JAPMSZ010000009">
    <property type="protein sequence ID" value="KAJ5091680.1"/>
    <property type="molecule type" value="Genomic_DNA"/>
</dbReference>
<organism evidence="1 2">
    <name type="scientific">Penicillium alfredii</name>
    <dbReference type="NCBI Taxonomy" id="1506179"/>
    <lineage>
        <taxon>Eukaryota</taxon>
        <taxon>Fungi</taxon>
        <taxon>Dikarya</taxon>
        <taxon>Ascomycota</taxon>
        <taxon>Pezizomycotina</taxon>
        <taxon>Eurotiomycetes</taxon>
        <taxon>Eurotiomycetidae</taxon>
        <taxon>Eurotiales</taxon>
        <taxon>Aspergillaceae</taxon>
        <taxon>Penicillium</taxon>
    </lineage>
</organism>
<name>A0A9W9K3Q9_9EURO</name>
<sequence length="13" mass="1555">MIRRSSLIPTFFS</sequence>
<dbReference type="Proteomes" id="UP001141434">
    <property type="component" value="Unassembled WGS sequence"/>
</dbReference>
<accession>A0A9W9K3Q9</accession>
<reference evidence="1" key="1">
    <citation type="submission" date="2022-11" db="EMBL/GenBank/DDBJ databases">
        <authorList>
            <person name="Petersen C."/>
        </authorList>
    </citation>
    <scope>NUCLEOTIDE SEQUENCE</scope>
    <source>
        <strain evidence="1">IBT 34128</strain>
    </source>
</reference>
<gene>
    <name evidence="1" type="ORF">NUU61_006550</name>
</gene>
<comment type="caution">
    <text evidence="1">The sequence shown here is derived from an EMBL/GenBank/DDBJ whole genome shotgun (WGS) entry which is preliminary data.</text>
</comment>